<proteinExistence type="predicted"/>
<dbReference type="Pfam" id="PF12401">
    <property type="entry name" value="FhaA_N"/>
    <property type="match status" value="1"/>
</dbReference>
<dbReference type="Pfam" id="PF00498">
    <property type="entry name" value="FHA"/>
    <property type="match status" value="1"/>
</dbReference>
<sequence>MYFATKQGKRLGFIDKIEKTLEKKVSGLFSKTFKSGLEPVEIASAIKQEMDAKASILSRDRILVPNSYLVALSPQDHLKLANLGEPLLDELKALAAEHARKQGFQFGEVLEIKLTSLPSLVLGQLEVSSEAKKLDVAWIPVLQVAGVTHELTRSRTTVGRDSTADLKIGDNGLSRKHFEVLWDGSRAAVRDLGSTNGTTVAGKKIDQLTISSGTVFSAGRTDFLFNVIARAK</sequence>
<dbReference type="AlphaFoldDB" id="A0A094PP08"/>
<organism evidence="2">
    <name type="scientific">freshwater metagenome</name>
    <dbReference type="NCBI Taxonomy" id="449393"/>
    <lineage>
        <taxon>unclassified sequences</taxon>
        <taxon>metagenomes</taxon>
        <taxon>ecological metagenomes</taxon>
    </lineage>
</organism>
<dbReference type="EMBL" id="JNSL01000209">
    <property type="protein sequence ID" value="KGA12832.1"/>
    <property type="molecule type" value="Genomic_DNA"/>
</dbReference>
<evidence type="ECO:0000259" key="1">
    <source>
        <dbReference type="PROSITE" id="PS50006"/>
    </source>
</evidence>
<dbReference type="SUPFAM" id="SSF49879">
    <property type="entry name" value="SMAD/FHA domain"/>
    <property type="match status" value="1"/>
</dbReference>
<dbReference type="InterPro" id="IPR000253">
    <property type="entry name" value="FHA_dom"/>
</dbReference>
<comment type="caution">
    <text evidence="2">The sequence shown here is derived from an EMBL/GenBank/DDBJ whole genome shotgun (WGS) entry which is preliminary data.</text>
</comment>
<protein>
    <recommendedName>
        <fullName evidence="1">FHA domain-containing protein</fullName>
    </recommendedName>
</protein>
<dbReference type="InterPro" id="IPR022128">
    <property type="entry name" value="FhaA_N"/>
</dbReference>
<dbReference type="CDD" id="cd00060">
    <property type="entry name" value="FHA"/>
    <property type="match status" value="1"/>
</dbReference>
<dbReference type="Gene3D" id="3.30.2320.60">
    <property type="entry name" value="FhaA, phosphopeptide-binding domain (DUF3662)"/>
    <property type="match status" value="1"/>
</dbReference>
<dbReference type="InterPro" id="IPR042287">
    <property type="entry name" value="FhaA_N_sf"/>
</dbReference>
<feature type="domain" description="FHA" evidence="1">
    <location>
        <begin position="156"/>
        <end position="205"/>
    </location>
</feature>
<dbReference type="PROSITE" id="PS50006">
    <property type="entry name" value="FHA_DOMAIN"/>
    <property type="match status" value="1"/>
</dbReference>
<gene>
    <name evidence="2" type="ORF">GM51_21215</name>
</gene>
<dbReference type="SMART" id="SM00240">
    <property type="entry name" value="FHA"/>
    <property type="match status" value="1"/>
</dbReference>
<evidence type="ECO:0000313" key="2">
    <source>
        <dbReference type="EMBL" id="KGA12832.1"/>
    </source>
</evidence>
<reference evidence="2" key="1">
    <citation type="submission" date="2014-06" db="EMBL/GenBank/DDBJ databases">
        <title>Key roles for freshwater Actinobacteria revealed by deep metagenomic sequencing.</title>
        <authorList>
            <person name="Ghai R."/>
            <person name="Mizuno C.M."/>
            <person name="Picazo A."/>
            <person name="Camacho A."/>
            <person name="Rodriguez-Valera F."/>
        </authorList>
    </citation>
    <scope>NUCLEOTIDE SEQUENCE</scope>
</reference>
<dbReference type="Gene3D" id="2.60.200.20">
    <property type="match status" value="1"/>
</dbReference>
<dbReference type="InterPro" id="IPR008984">
    <property type="entry name" value="SMAD_FHA_dom_sf"/>
</dbReference>
<accession>A0A094PP08</accession>
<name>A0A094PP08_9ZZZZ</name>